<dbReference type="InterPro" id="IPR003772">
    <property type="entry name" value="YceD"/>
</dbReference>
<organism evidence="1 2">
    <name type="scientific">Breznakibacter xylanolyticus</name>
    <dbReference type="NCBI Taxonomy" id="990"/>
    <lineage>
        <taxon>Bacteria</taxon>
        <taxon>Pseudomonadati</taxon>
        <taxon>Bacteroidota</taxon>
        <taxon>Bacteroidia</taxon>
        <taxon>Marinilabiliales</taxon>
        <taxon>Marinilabiliaceae</taxon>
        <taxon>Breznakibacter</taxon>
    </lineage>
</organism>
<dbReference type="OrthoDB" id="1524821at2"/>
<dbReference type="Proteomes" id="UP000249239">
    <property type="component" value="Unassembled WGS sequence"/>
</dbReference>
<dbReference type="AlphaFoldDB" id="A0A2W7N6Z7"/>
<keyword evidence="2" id="KW-1185">Reference proteome</keyword>
<proteinExistence type="predicted"/>
<evidence type="ECO:0000313" key="2">
    <source>
        <dbReference type="Proteomes" id="UP000249239"/>
    </source>
</evidence>
<comment type="caution">
    <text evidence="1">The sequence shown here is derived from an EMBL/GenBank/DDBJ whole genome shotgun (WGS) entry which is preliminary data.</text>
</comment>
<sequence>MFSEYDIAFKGLAEGVHTYHYEIGPRFFEQMEESLVDSGELKVDVELLKQTTLLTLKFNIKGTVNTSCDRCLEPLDLAIKCKGKLLVKFGEEYDEPSDEIVVLPYDAHQINVAQYIYEFIGVNLPIQRVHPNNSCNPEMLQKLEAYTIAPADEDATADPRWDELKKLLDKNK</sequence>
<dbReference type="Pfam" id="PF02620">
    <property type="entry name" value="YceD"/>
    <property type="match status" value="1"/>
</dbReference>
<dbReference type="RefSeq" id="WP_111445935.1">
    <property type="nucleotide sequence ID" value="NZ_QKZK01000015.1"/>
</dbReference>
<dbReference type="EMBL" id="QKZK01000015">
    <property type="protein sequence ID" value="PZX15891.1"/>
    <property type="molecule type" value="Genomic_DNA"/>
</dbReference>
<name>A0A2W7N6Z7_9BACT</name>
<protein>
    <submittedName>
        <fullName evidence="1">Uncharacterized metal-binding protein YceD (DUF177 family)</fullName>
    </submittedName>
</protein>
<evidence type="ECO:0000313" key="1">
    <source>
        <dbReference type="EMBL" id="PZX15891.1"/>
    </source>
</evidence>
<reference evidence="1 2" key="1">
    <citation type="submission" date="2018-06" db="EMBL/GenBank/DDBJ databases">
        <title>Genomic Encyclopedia of Archaeal and Bacterial Type Strains, Phase II (KMG-II): from individual species to whole genera.</title>
        <authorList>
            <person name="Goeker M."/>
        </authorList>
    </citation>
    <scope>NUCLEOTIDE SEQUENCE [LARGE SCALE GENOMIC DNA]</scope>
    <source>
        <strain evidence="1 2">DSM 6779</strain>
    </source>
</reference>
<gene>
    <name evidence="1" type="ORF">LX69_02085</name>
</gene>
<accession>A0A2W7N6Z7</accession>